<protein>
    <recommendedName>
        <fullName evidence="2">PGG domain-containing protein</fullName>
    </recommendedName>
</protein>
<proteinExistence type="predicted"/>
<dbReference type="Proteomes" id="UP000011115">
    <property type="component" value="Unassembled WGS sequence"/>
</dbReference>
<evidence type="ECO:0000313" key="3">
    <source>
        <dbReference type="EnsemblPlants" id="PGSC0003DMT400058885"/>
    </source>
</evidence>
<dbReference type="InParanoid" id="M1C3G0"/>
<name>M1C3G0_SOLTU</name>
<sequence>MATRQFIPCKLVPSPLHKVRNNDGKIPRELFTKENKLLLKGGERWMKHTTNSCMIVATLIATMVFVVGFTVPGSNNGDNGIPILLKLNGFMVFVISDAGTPVQAVWTCQKP</sequence>
<evidence type="ECO:0000313" key="4">
    <source>
        <dbReference type="Proteomes" id="UP000011115"/>
    </source>
</evidence>
<feature type="transmembrane region" description="Helical" evidence="1">
    <location>
        <begin position="53"/>
        <end position="71"/>
    </location>
</feature>
<dbReference type="HOGENOM" id="CLU_2162874_0_0_1"/>
<dbReference type="EnsemblPlants" id="PGSC0003DMT400058885">
    <property type="protein sequence ID" value="PGSC0003DMT400058885"/>
    <property type="gene ID" value="PGSC0003DMG400022881"/>
</dbReference>
<keyword evidence="4" id="KW-1185">Reference proteome</keyword>
<reference evidence="4" key="1">
    <citation type="journal article" date="2011" name="Nature">
        <title>Genome sequence and analysis of the tuber crop potato.</title>
        <authorList>
            <consortium name="The Potato Genome Sequencing Consortium"/>
        </authorList>
    </citation>
    <scope>NUCLEOTIDE SEQUENCE [LARGE SCALE GENOMIC DNA]</scope>
    <source>
        <strain evidence="4">cv. DM1-3 516 R44</strain>
    </source>
</reference>
<keyword evidence="1" id="KW-0472">Membrane</keyword>
<keyword evidence="1" id="KW-1133">Transmembrane helix</keyword>
<evidence type="ECO:0000259" key="2">
    <source>
        <dbReference type="Pfam" id="PF13962"/>
    </source>
</evidence>
<feature type="domain" description="PGG" evidence="2">
    <location>
        <begin position="44"/>
        <end position="98"/>
    </location>
</feature>
<dbReference type="InterPro" id="IPR026961">
    <property type="entry name" value="PGG_dom"/>
</dbReference>
<dbReference type="OMA" id="MEVFHEE"/>
<dbReference type="Gramene" id="PGSC0003DMT400058885">
    <property type="protein sequence ID" value="PGSC0003DMT400058885"/>
    <property type="gene ID" value="PGSC0003DMG400022881"/>
</dbReference>
<dbReference type="PANTHER" id="PTHR24177">
    <property type="entry name" value="CASKIN"/>
    <property type="match status" value="1"/>
</dbReference>
<dbReference type="PaxDb" id="4113-PGSC0003DMT400058885"/>
<dbReference type="eggNOG" id="KOG0504">
    <property type="taxonomic scope" value="Eukaryota"/>
</dbReference>
<evidence type="ECO:0000256" key="1">
    <source>
        <dbReference type="SAM" id="Phobius"/>
    </source>
</evidence>
<dbReference type="PANTHER" id="PTHR24177:SF365">
    <property type="entry name" value="ANKYRIN REPEAT-CONTAINING PROTEIN NPR4-LIKE ISOFORM X1"/>
    <property type="match status" value="1"/>
</dbReference>
<organism evidence="3 4">
    <name type="scientific">Solanum tuberosum</name>
    <name type="common">Potato</name>
    <dbReference type="NCBI Taxonomy" id="4113"/>
    <lineage>
        <taxon>Eukaryota</taxon>
        <taxon>Viridiplantae</taxon>
        <taxon>Streptophyta</taxon>
        <taxon>Embryophyta</taxon>
        <taxon>Tracheophyta</taxon>
        <taxon>Spermatophyta</taxon>
        <taxon>Magnoliopsida</taxon>
        <taxon>eudicotyledons</taxon>
        <taxon>Gunneridae</taxon>
        <taxon>Pentapetalae</taxon>
        <taxon>asterids</taxon>
        <taxon>lamiids</taxon>
        <taxon>Solanales</taxon>
        <taxon>Solanaceae</taxon>
        <taxon>Solanoideae</taxon>
        <taxon>Solaneae</taxon>
        <taxon>Solanum</taxon>
    </lineage>
</organism>
<reference evidence="3" key="2">
    <citation type="submission" date="2015-06" db="UniProtKB">
        <authorList>
            <consortium name="EnsemblPlants"/>
        </authorList>
    </citation>
    <scope>IDENTIFICATION</scope>
    <source>
        <strain evidence="3">DM1-3 516 R44</strain>
    </source>
</reference>
<keyword evidence="1" id="KW-0812">Transmembrane</keyword>
<dbReference type="Pfam" id="PF13962">
    <property type="entry name" value="PGG"/>
    <property type="match status" value="1"/>
</dbReference>
<dbReference type="AlphaFoldDB" id="M1C3G0"/>
<accession>M1C3G0</accession>